<dbReference type="PANTHER" id="PTHR30055:SF226">
    <property type="entry name" value="HTH-TYPE TRANSCRIPTIONAL REGULATOR PKSA"/>
    <property type="match status" value="1"/>
</dbReference>
<sequence length="209" mass="23762">MGVATIAKTEDNRLKILEAAQKIVSEKGVYNSSLRAIAEEAGVSTGTLYYYYKSKDLLLSDLMNHLMTGPQWLSHRIKSRHLSSPEIIDNLMHIFRARIQNNQFPKLYLHLAQEAILGNKELCEVINHQTEDWIVHIEEILAELLNIPMGNTTRSLAVTLESISQGLIIQHLLGMTPNDEDLILDLIKKWITQYFHIFSITAYCNASDS</sequence>
<dbReference type="Proteomes" id="UP000004416">
    <property type="component" value="Unassembled WGS sequence"/>
</dbReference>
<evidence type="ECO:0000313" key="4">
    <source>
        <dbReference type="EMBL" id="EHL09108.1"/>
    </source>
</evidence>
<dbReference type="PATRIC" id="fig|537010.4.peg.130"/>
<evidence type="ECO:0000256" key="2">
    <source>
        <dbReference type="PROSITE-ProRule" id="PRU00335"/>
    </source>
</evidence>
<accession>G9XGS3</accession>
<dbReference type="GO" id="GO:0000976">
    <property type="term" value="F:transcription cis-regulatory region binding"/>
    <property type="evidence" value="ECO:0007669"/>
    <property type="project" value="TreeGrafter"/>
</dbReference>
<gene>
    <name evidence="4" type="ORF">HMPREF0322_00139</name>
</gene>
<evidence type="ECO:0000313" key="5">
    <source>
        <dbReference type="Proteomes" id="UP000004416"/>
    </source>
</evidence>
<dbReference type="RefSeq" id="WP_005807995.1">
    <property type="nucleotide sequence ID" value="NZ_JH414436.1"/>
</dbReference>
<dbReference type="SUPFAM" id="SSF46689">
    <property type="entry name" value="Homeodomain-like"/>
    <property type="match status" value="1"/>
</dbReference>
<dbReference type="Pfam" id="PF00440">
    <property type="entry name" value="TetR_N"/>
    <property type="match status" value="1"/>
</dbReference>
<dbReference type="InterPro" id="IPR009057">
    <property type="entry name" value="Homeodomain-like_sf"/>
</dbReference>
<dbReference type="PROSITE" id="PS50977">
    <property type="entry name" value="HTH_TETR_2"/>
    <property type="match status" value="1"/>
</dbReference>
<dbReference type="InterPro" id="IPR050109">
    <property type="entry name" value="HTH-type_TetR-like_transc_reg"/>
</dbReference>
<evidence type="ECO:0000256" key="1">
    <source>
        <dbReference type="ARBA" id="ARBA00023125"/>
    </source>
</evidence>
<reference evidence="4 5" key="1">
    <citation type="submission" date="2011-08" db="EMBL/GenBank/DDBJ databases">
        <authorList>
            <person name="Weinstock G."/>
            <person name="Sodergren E."/>
            <person name="Clifton S."/>
            <person name="Fulton L."/>
            <person name="Fulton B."/>
            <person name="Courtney L."/>
            <person name="Fronick C."/>
            <person name="Harrison M."/>
            <person name="Strong C."/>
            <person name="Farmer C."/>
            <person name="Delahaunty K."/>
            <person name="Markovic C."/>
            <person name="Hall O."/>
            <person name="Minx P."/>
            <person name="Tomlinson C."/>
            <person name="Mitreva M."/>
            <person name="Hou S."/>
            <person name="Chen J."/>
            <person name="Wollam A."/>
            <person name="Pepin K.H."/>
            <person name="Johnson M."/>
            <person name="Bhonagiri V."/>
            <person name="Zhang X."/>
            <person name="Suruliraj S."/>
            <person name="Warren W."/>
            <person name="Chinwalla A."/>
            <person name="Mardis E.R."/>
            <person name="Wilson R.K."/>
        </authorList>
    </citation>
    <scope>NUCLEOTIDE SEQUENCE [LARGE SCALE GENOMIC DNA]</scope>
    <source>
        <strain evidence="4 5">DP7</strain>
    </source>
</reference>
<dbReference type="HOGENOM" id="CLU_069356_15_11_9"/>
<feature type="DNA-binding region" description="H-T-H motif" evidence="2">
    <location>
        <begin position="33"/>
        <end position="52"/>
    </location>
</feature>
<evidence type="ECO:0000259" key="3">
    <source>
        <dbReference type="PROSITE" id="PS50977"/>
    </source>
</evidence>
<name>G9XGS3_DESHA</name>
<dbReference type="AlphaFoldDB" id="G9XGS3"/>
<keyword evidence="1 2" id="KW-0238">DNA-binding</keyword>
<dbReference type="PRINTS" id="PR00455">
    <property type="entry name" value="HTHTETR"/>
</dbReference>
<dbReference type="EMBL" id="AFZX01000005">
    <property type="protein sequence ID" value="EHL09108.1"/>
    <property type="molecule type" value="Genomic_DNA"/>
</dbReference>
<dbReference type="GO" id="GO:0003700">
    <property type="term" value="F:DNA-binding transcription factor activity"/>
    <property type="evidence" value="ECO:0007669"/>
    <property type="project" value="TreeGrafter"/>
</dbReference>
<dbReference type="Gene3D" id="1.10.357.10">
    <property type="entry name" value="Tetracycline Repressor, domain 2"/>
    <property type="match status" value="1"/>
</dbReference>
<dbReference type="PANTHER" id="PTHR30055">
    <property type="entry name" value="HTH-TYPE TRANSCRIPTIONAL REGULATOR RUTR"/>
    <property type="match status" value="1"/>
</dbReference>
<organism evidence="4 5">
    <name type="scientific">Desulfitobacterium hafniense DP7</name>
    <dbReference type="NCBI Taxonomy" id="537010"/>
    <lineage>
        <taxon>Bacteria</taxon>
        <taxon>Bacillati</taxon>
        <taxon>Bacillota</taxon>
        <taxon>Clostridia</taxon>
        <taxon>Eubacteriales</taxon>
        <taxon>Desulfitobacteriaceae</taxon>
        <taxon>Desulfitobacterium</taxon>
    </lineage>
</organism>
<protein>
    <submittedName>
        <fullName evidence="4">Transcriptional regulator, TetR family</fullName>
    </submittedName>
</protein>
<dbReference type="InterPro" id="IPR001647">
    <property type="entry name" value="HTH_TetR"/>
</dbReference>
<comment type="caution">
    <text evidence="4">The sequence shown here is derived from an EMBL/GenBank/DDBJ whole genome shotgun (WGS) entry which is preliminary data.</text>
</comment>
<proteinExistence type="predicted"/>
<feature type="domain" description="HTH tetR-type" evidence="3">
    <location>
        <begin position="10"/>
        <end position="70"/>
    </location>
</feature>